<gene>
    <name evidence="2" type="ORF">COMX_02560</name>
</gene>
<reference evidence="2 3" key="1">
    <citation type="journal article" date="2014" name="Genome Announc.">
        <title>Draft Genome Sequence of Commensalibacter papalotli MX01, a Symbiont Identified from the Guts of Overwintering Monarch Butterflies.</title>
        <authorList>
            <person name="Servin-Garciduenas L.E."/>
            <person name="Sanchez-Quinto A."/>
            <person name="Martinez-Romero E."/>
        </authorList>
    </citation>
    <scope>NUCLEOTIDE SEQUENCE [LARGE SCALE GENOMIC DNA]</scope>
    <source>
        <strain evidence="3">MX-MONARCH01</strain>
    </source>
</reference>
<accession>W7E0P0</accession>
<dbReference type="Proteomes" id="UP000019250">
    <property type="component" value="Unassembled WGS sequence"/>
</dbReference>
<evidence type="ECO:0000256" key="1">
    <source>
        <dbReference type="SAM" id="SignalP"/>
    </source>
</evidence>
<proteinExistence type="predicted"/>
<dbReference type="EMBL" id="ATSX01000001">
    <property type="protein sequence ID" value="EUK18594.1"/>
    <property type="molecule type" value="Genomic_DNA"/>
</dbReference>
<name>W7E0P0_9PROT</name>
<dbReference type="RefSeq" id="WP_034336667.1">
    <property type="nucleotide sequence ID" value="NZ_ATSX01000001.1"/>
</dbReference>
<keyword evidence="3" id="KW-1185">Reference proteome</keyword>
<protein>
    <submittedName>
        <fullName evidence="2">Uncharacterized protein</fullName>
    </submittedName>
</protein>
<dbReference type="OrthoDB" id="9970778at2"/>
<keyword evidence="1" id="KW-0732">Signal</keyword>
<organism evidence="2 3">
    <name type="scientific">Commensalibacter papalotli</name>
    <name type="common">ex Servin-Garciduenas et al. 2014</name>
    <dbReference type="NCBI Taxonomy" id="1208583"/>
    <lineage>
        <taxon>Bacteria</taxon>
        <taxon>Pseudomonadati</taxon>
        <taxon>Pseudomonadota</taxon>
        <taxon>Alphaproteobacteria</taxon>
        <taxon>Acetobacterales</taxon>
        <taxon>Acetobacteraceae</taxon>
    </lineage>
</organism>
<sequence length="307" mass="35572">MKYYFKFSISLLVASFLMLSIKNTLADEPSSYTDMPKACQNIDLASMTFELPLLTQELTQEQRKKIREILGEAYTQACIVKLQYDGLLQQMISVLFQDNNVTSQKLKPFYDQLLSLIQNRIEINIKTVESIHKILSNKEWSILISENADYIESKNKFIRQQTGLQQSYDDLISGNYNSEFITLALMPSSFCIKNNPKIKILEQIIAKSSLTNSQEGLFRNIMRLQERQSCIARQEMNQLTLQLLKLIAMKSDQAQENQYIQIFNQLSSKAYLLDYYQIEALSSLIKILIPEQKNKIRESYIIINGIL</sequence>
<evidence type="ECO:0000313" key="2">
    <source>
        <dbReference type="EMBL" id="EUK18594.1"/>
    </source>
</evidence>
<dbReference type="AlphaFoldDB" id="W7E0P0"/>
<feature type="chain" id="PRO_5004893419" evidence="1">
    <location>
        <begin position="27"/>
        <end position="307"/>
    </location>
</feature>
<comment type="caution">
    <text evidence="2">The sequence shown here is derived from an EMBL/GenBank/DDBJ whole genome shotgun (WGS) entry which is preliminary data.</text>
</comment>
<evidence type="ECO:0000313" key="3">
    <source>
        <dbReference type="Proteomes" id="UP000019250"/>
    </source>
</evidence>
<feature type="signal peptide" evidence="1">
    <location>
        <begin position="1"/>
        <end position="26"/>
    </location>
</feature>